<dbReference type="HOGENOM" id="CLU_052011_4_2_9"/>
<dbReference type="AlphaFoldDB" id="A0A089M0P7"/>
<name>A0A089M0P7_9BACL</name>
<dbReference type="Pfam" id="PF12836">
    <property type="entry name" value="HHH_3"/>
    <property type="match status" value="1"/>
</dbReference>
<dbReference type="GO" id="GO:0003677">
    <property type="term" value="F:DNA binding"/>
    <property type="evidence" value="ECO:0007669"/>
    <property type="project" value="InterPro"/>
</dbReference>
<feature type="domain" description="Helix-hairpin-helix DNA-binding motif class 1" evidence="1">
    <location>
        <begin position="10"/>
        <end position="29"/>
    </location>
</feature>
<protein>
    <recommendedName>
        <fullName evidence="1">Helix-hairpin-helix DNA-binding motif class 1 domain-containing protein</fullName>
    </recommendedName>
</protein>
<dbReference type="STRING" id="169760.PSTEL_20145"/>
<dbReference type="GO" id="GO:0015628">
    <property type="term" value="P:protein secretion by the type II secretion system"/>
    <property type="evidence" value="ECO:0007669"/>
    <property type="project" value="TreeGrafter"/>
</dbReference>
<accession>A0A089M0P7</accession>
<dbReference type="Proteomes" id="UP000029507">
    <property type="component" value="Chromosome"/>
</dbReference>
<dbReference type="PANTHER" id="PTHR21180:SF32">
    <property type="entry name" value="ENDONUCLEASE_EXONUCLEASE_PHOSPHATASE FAMILY DOMAIN-CONTAINING PROTEIN 1"/>
    <property type="match status" value="1"/>
</dbReference>
<dbReference type="InterPro" id="IPR004509">
    <property type="entry name" value="Competence_ComEA_HhH"/>
</dbReference>
<evidence type="ECO:0000313" key="2">
    <source>
        <dbReference type="EMBL" id="AIQ65088.1"/>
    </source>
</evidence>
<dbReference type="GO" id="GO:0006281">
    <property type="term" value="P:DNA repair"/>
    <property type="evidence" value="ECO:0007669"/>
    <property type="project" value="InterPro"/>
</dbReference>
<dbReference type="NCBIfam" id="TIGR00426">
    <property type="entry name" value="competence protein ComEA helix-hairpin-helix repeat region"/>
    <property type="match status" value="1"/>
</dbReference>
<dbReference type="Gene3D" id="1.10.150.280">
    <property type="entry name" value="AF1531-like domain"/>
    <property type="match status" value="1"/>
</dbReference>
<evidence type="ECO:0000259" key="1">
    <source>
        <dbReference type="SMART" id="SM00278"/>
    </source>
</evidence>
<dbReference type="InterPro" id="IPR010994">
    <property type="entry name" value="RuvA_2-like"/>
</dbReference>
<dbReference type="KEGG" id="pste:PSTEL_20145"/>
<keyword evidence="3" id="KW-1185">Reference proteome</keyword>
<feature type="domain" description="Helix-hairpin-helix DNA-binding motif class 1" evidence="1">
    <location>
        <begin position="40"/>
        <end position="59"/>
    </location>
</feature>
<evidence type="ECO:0000313" key="3">
    <source>
        <dbReference type="Proteomes" id="UP000029507"/>
    </source>
</evidence>
<sequence>MVNVNTASAAELTALPGIGEKKAQAIVDYRSQHGPFKSASDLEKVKGIGPKMLEKMKPYVVY</sequence>
<dbReference type="PANTHER" id="PTHR21180">
    <property type="entry name" value="ENDONUCLEASE/EXONUCLEASE/PHOSPHATASE FAMILY DOMAIN-CONTAINING PROTEIN 1"/>
    <property type="match status" value="1"/>
</dbReference>
<dbReference type="SMART" id="SM00278">
    <property type="entry name" value="HhH1"/>
    <property type="match status" value="2"/>
</dbReference>
<organism evidence="2 3">
    <name type="scientific">Paenibacillus stellifer</name>
    <dbReference type="NCBI Taxonomy" id="169760"/>
    <lineage>
        <taxon>Bacteria</taxon>
        <taxon>Bacillati</taxon>
        <taxon>Bacillota</taxon>
        <taxon>Bacilli</taxon>
        <taxon>Bacillales</taxon>
        <taxon>Paenibacillaceae</taxon>
        <taxon>Paenibacillus</taxon>
    </lineage>
</organism>
<dbReference type="EMBL" id="CP009286">
    <property type="protein sequence ID" value="AIQ65088.1"/>
    <property type="molecule type" value="Genomic_DNA"/>
</dbReference>
<dbReference type="InterPro" id="IPR003583">
    <property type="entry name" value="Hlx-hairpin-Hlx_DNA-bd_motif"/>
</dbReference>
<dbReference type="SUPFAM" id="SSF47781">
    <property type="entry name" value="RuvA domain 2-like"/>
    <property type="match status" value="1"/>
</dbReference>
<dbReference type="InterPro" id="IPR051675">
    <property type="entry name" value="Endo/Exo/Phosphatase_dom_1"/>
</dbReference>
<proteinExistence type="predicted"/>
<reference evidence="2 3" key="1">
    <citation type="submission" date="2014-08" db="EMBL/GenBank/DDBJ databases">
        <title>Comparative genomics of the Paenibacillus odorifer group.</title>
        <authorList>
            <person name="den Bakker H.C."/>
            <person name="Tsai Y.-C."/>
            <person name="Martin N."/>
            <person name="Korlach J."/>
            <person name="Wiedmann M."/>
        </authorList>
    </citation>
    <scope>NUCLEOTIDE SEQUENCE [LARGE SCALE GENOMIC DNA]</scope>
    <source>
        <strain evidence="2 3">DSM 14472</strain>
    </source>
</reference>
<gene>
    <name evidence="2" type="ORF">PSTEL_20145</name>
</gene>
<dbReference type="GO" id="GO:0015627">
    <property type="term" value="C:type II protein secretion system complex"/>
    <property type="evidence" value="ECO:0007669"/>
    <property type="project" value="TreeGrafter"/>
</dbReference>